<feature type="transmembrane region" description="Helical" evidence="2">
    <location>
        <begin position="81"/>
        <end position="100"/>
    </location>
</feature>
<reference evidence="3 4" key="1">
    <citation type="journal article" date="2017" name="Biochemistry">
        <title>Identification of the Biosynthetic Pathway for the Antibiotic Bicyclomycin.</title>
        <authorList>
            <person name="Patteson J."/>
            <person name="Cai W."/>
            <person name="Johnson R.A."/>
            <person name="Santa Maria K."/>
            <person name="Li B."/>
        </authorList>
    </citation>
    <scope>NUCLEOTIDE SEQUENCE [LARGE SCALE GENOMIC DNA]</scope>
    <source>
        <strain evidence="3 4">ATCC 21532</strain>
    </source>
</reference>
<evidence type="ECO:0000256" key="2">
    <source>
        <dbReference type="SAM" id="Phobius"/>
    </source>
</evidence>
<feature type="compositionally biased region" description="Polar residues" evidence="1">
    <location>
        <begin position="108"/>
        <end position="117"/>
    </location>
</feature>
<accession>A0A2G1XCG5</accession>
<dbReference type="OrthoDB" id="4296226at2"/>
<keyword evidence="2" id="KW-1133">Transmembrane helix</keyword>
<name>A0A2G1XCG5_STRCJ</name>
<feature type="region of interest" description="Disordered" evidence="1">
    <location>
        <begin position="104"/>
        <end position="158"/>
    </location>
</feature>
<protein>
    <submittedName>
        <fullName evidence="3">Uncharacterized protein</fullName>
    </submittedName>
</protein>
<dbReference type="RefSeq" id="WP_099201853.1">
    <property type="nucleotide sequence ID" value="NZ_NHZO01000156.1"/>
</dbReference>
<keyword evidence="2" id="KW-0812">Transmembrane</keyword>
<gene>
    <name evidence="3" type="ORF">BLA24_28030</name>
</gene>
<feature type="compositionally biased region" description="Pro residues" evidence="1">
    <location>
        <begin position="62"/>
        <end position="73"/>
    </location>
</feature>
<comment type="caution">
    <text evidence="3">The sequence shown here is derived from an EMBL/GenBank/DDBJ whole genome shotgun (WGS) entry which is preliminary data.</text>
</comment>
<evidence type="ECO:0000313" key="4">
    <source>
        <dbReference type="Proteomes" id="UP000222531"/>
    </source>
</evidence>
<keyword evidence="2" id="KW-0472">Membrane</keyword>
<sequence length="236" mass="24371">MPNEITLYLTPEEAASGVTKVVYLPTGSLSVRVPPVQDGGLVRISTDQGPMLLRIRVMGESAPPPAPPPPPAKQPAGKNPLAAAVFTLVALGVLAVVVVLNNSDDSKPSASAPTTGAPSPLFSDSRPRATTAPDGGRTIAPPPVPTPASPFSTGTCLGGTLPDSTTPVTVHNVKRVDCSSSDAHYRVIETFFATTDLGKCRGNPDTQYAYSSETTLGGRTINSIVYCLVGMGSYAR</sequence>
<evidence type="ECO:0000256" key="1">
    <source>
        <dbReference type="SAM" id="MobiDB-lite"/>
    </source>
</evidence>
<dbReference type="EMBL" id="NHZO01000156">
    <property type="protein sequence ID" value="PHQ48908.1"/>
    <property type="molecule type" value="Genomic_DNA"/>
</dbReference>
<proteinExistence type="predicted"/>
<dbReference type="Proteomes" id="UP000222531">
    <property type="component" value="Unassembled WGS sequence"/>
</dbReference>
<feature type="region of interest" description="Disordered" evidence="1">
    <location>
        <begin position="59"/>
        <end position="78"/>
    </location>
</feature>
<dbReference type="AlphaFoldDB" id="A0A2G1XCG5"/>
<organism evidence="3 4">
    <name type="scientific">Streptomyces cinnamoneus</name>
    <name type="common">Streptoverticillium cinnamoneum</name>
    <dbReference type="NCBI Taxonomy" id="53446"/>
    <lineage>
        <taxon>Bacteria</taxon>
        <taxon>Bacillati</taxon>
        <taxon>Actinomycetota</taxon>
        <taxon>Actinomycetes</taxon>
        <taxon>Kitasatosporales</taxon>
        <taxon>Streptomycetaceae</taxon>
        <taxon>Streptomyces</taxon>
        <taxon>Streptomyces cinnamoneus group</taxon>
    </lineage>
</organism>
<keyword evidence="4" id="KW-1185">Reference proteome</keyword>
<evidence type="ECO:0000313" key="3">
    <source>
        <dbReference type="EMBL" id="PHQ48908.1"/>
    </source>
</evidence>